<dbReference type="GO" id="GO:0003677">
    <property type="term" value="F:DNA binding"/>
    <property type="evidence" value="ECO:0007669"/>
    <property type="project" value="UniProtKB-KW"/>
</dbReference>
<dbReference type="Pfam" id="PF01381">
    <property type="entry name" value="HTH_3"/>
    <property type="match status" value="1"/>
</dbReference>
<accession>A0A6T7ZNT8</accession>
<feature type="domain" description="HTH cro/C1-type" evidence="3">
    <location>
        <begin position="82"/>
        <end position="136"/>
    </location>
</feature>
<evidence type="ECO:0000313" key="4">
    <source>
        <dbReference type="EMBL" id="CAE2221894.1"/>
    </source>
</evidence>
<sequence length="138" mass="14617">MPARGEYRGQDFETVSFSSKPGAGGSRPTSARPGTGGASSAQRAQGSANSMTSGTGLSARKLEDETEELKHATVSTDLKQAMIKARNAKGFTQKQLAQQLNMQPQVINEYESGKAIPNNAIIAKIERALGAKLPRAKK</sequence>
<dbReference type="Gene3D" id="1.10.260.40">
    <property type="entry name" value="lambda repressor-like DNA-binding domains"/>
    <property type="match status" value="1"/>
</dbReference>
<evidence type="ECO:0000259" key="3">
    <source>
        <dbReference type="PROSITE" id="PS50943"/>
    </source>
</evidence>
<dbReference type="GO" id="GO:0005634">
    <property type="term" value="C:nucleus"/>
    <property type="evidence" value="ECO:0007669"/>
    <property type="project" value="TreeGrafter"/>
</dbReference>
<reference evidence="4" key="1">
    <citation type="submission" date="2021-01" db="EMBL/GenBank/DDBJ databases">
        <authorList>
            <person name="Corre E."/>
            <person name="Pelletier E."/>
            <person name="Niang G."/>
            <person name="Scheremetjew M."/>
            <person name="Finn R."/>
            <person name="Kale V."/>
            <person name="Holt S."/>
            <person name="Cochrane G."/>
            <person name="Meng A."/>
            <person name="Brown T."/>
            <person name="Cohen L."/>
        </authorList>
    </citation>
    <scope>NUCLEOTIDE SEQUENCE</scope>
    <source>
        <strain evidence="4">UIO037</strain>
    </source>
</reference>
<dbReference type="EMBL" id="HBKO01020103">
    <property type="protein sequence ID" value="CAE2221894.1"/>
    <property type="molecule type" value="Transcribed_RNA"/>
</dbReference>
<dbReference type="CDD" id="cd00093">
    <property type="entry name" value="HTH_XRE"/>
    <property type="match status" value="1"/>
</dbReference>
<proteinExistence type="predicted"/>
<dbReference type="SUPFAM" id="SSF47413">
    <property type="entry name" value="lambda repressor-like DNA-binding domains"/>
    <property type="match status" value="1"/>
</dbReference>
<dbReference type="InterPro" id="IPR010982">
    <property type="entry name" value="Lambda_DNA-bd_dom_sf"/>
</dbReference>
<dbReference type="FunFam" id="1.10.260.40:FF:000018">
    <property type="entry name" value="Multiprotein bridging factor 1"/>
    <property type="match status" value="1"/>
</dbReference>
<protein>
    <recommendedName>
        <fullName evidence="3">HTH cro/C1-type domain-containing protein</fullName>
    </recommendedName>
</protein>
<keyword evidence="1" id="KW-0238">DNA-binding</keyword>
<dbReference type="PROSITE" id="PS50943">
    <property type="entry name" value="HTH_CROC1"/>
    <property type="match status" value="1"/>
</dbReference>
<dbReference type="PANTHER" id="PTHR10245">
    <property type="entry name" value="ENDOTHELIAL DIFFERENTIATION-RELATED FACTOR 1 MULTIPROTEIN BRIDGING FACTOR 1"/>
    <property type="match status" value="1"/>
</dbReference>
<feature type="compositionally biased region" description="Low complexity" evidence="2">
    <location>
        <begin position="38"/>
        <end position="50"/>
    </location>
</feature>
<feature type="region of interest" description="Disordered" evidence="2">
    <location>
        <begin position="1"/>
        <end position="73"/>
    </location>
</feature>
<gene>
    <name evidence="4" type="ORF">CPOL0286_LOCUS9158</name>
</gene>
<dbReference type="InterPro" id="IPR001387">
    <property type="entry name" value="Cro/C1-type_HTH"/>
</dbReference>
<dbReference type="SMART" id="SM00530">
    <property type="entry name" value="HTH_XRE"/>
    <property type="match status" value="1"/>
</dbReference>
<organism evidence="4">
    <name type="scientific">Prymnesium polylepis</name>
    <dbReference type="NCBI Taxonomy" id="72548"/>
    <lineage>
        <taxon>Eukaryota</taxon>
        <taxon>Haptista</taxon>
        <taxon>Haptophyta</taxon>
        <taxon>Prymnesiophyceae</taxon>
        <taxon>Prymnesiales</taxon>
        <taxon>Prymnesiaceae</taxon>
        <taxon>Prymnesium</taxon>
    </lineage>
</organism>
<feature type="compositionally biased region" description="Basic and acidic residues" evidence="2">
    <location>
        <begin position="60"/>
        <end position="71"/>
    </location>
</feature>
<feature type="compositionally biased region" description="Basic and acidic residues" evidence="2">
    <location>
        <begin position="1"/>
        <end position="11"/>
    </location>
</feature>
<evidence type="ECO:0000256" key="1">
    <source>
        <dbReference type="ARBA" id="ARBA00023125"/>
    </source>
</evidence>
<dbReference type="AlphaFoldDB" id="A0A6T7ZNT8"/>
<name>A0A6T7ZNT8_9EUKA</name>
<dbReference type="PANTHER" id="PTHR10245:SF15">
    <property type="entry name" value="ENDOTHELIAL DIFFERENTIATION-RELATED FACTOR 1"/>
    <property type="match status" value="1"/>
</dbReference>
<evidence type="ECO:0000256" key="2">
    <source>
        <dbReference type="SAM" id="MobiDB-lite"/>
    </source>
</evidence>